<gene>
    <name evidence="2" type="ORF">HAX54_004119</name>
</gene>
<keyword evidence="3" id="KW-1185">Reference proteome</keyword>
<protein>
    <submittedName>
        <fullName evidence="2">Uncharacterized protein</fullName>
    </submittedName>
</protein>
<feature type="region of interest" description="Disordered" evidence="1">
    <location>
        <begin position="118"/>
        <end position="151"/>
    </location>
</feature>
<dbReference type="Proteomes" id="UP000823775">
    <property type="component" value="Unassembled WGS sequence"/>
</dbReference>
<organism evidence="2 3">
    <name type="scientific">Datura stramonium</name>
    <name type="common">Jimsonweed</name>
    <name type="synonym">Common thornapple</name>
    <dbReference type="NCBI Taxonomy" id="4076"/>
    <lineage>
        <taxon>Eukaryota</taxon>
        <taxon>Viridiplantae</taxon>
        <taxon>Streptophyta</taxon>
        <taxon>Embryophyta</taxon>
        <taxon>Tracheophyta</taxon>
        <taxon>Spermatophyta</taxon>
        <taxon>Magnoliopsida</taxon>
        <taxon>eudicotyledons</taxon>
        <taxon>Gunneridae</taxon>
        <taxon>Pentapetalae</taxon>
        <taxon>asterids</taxon>
        <taxon>lamiids</taxon>
        <taxon>Solanales</taxon>
        <taxon>Solanaceae</taxon>
        <taxon>Solanoideae</taxon>
        <taxon>Datureae</taxon>
        <taxon>Datura</taxon>
    </lineage>
</organism>
<evidence type="ECO:0000313" key="2">
    <source>
        <dbReference type="EMBL" id="MCD7466990.1"/>
    </source>
</evidence>
<reference evidence="2 3" key="1">
    <citation type="journal article" date="2021" name="BMC Genomics">
        <title>Datura genome reveals duplications of psychoactive alkaloid biosynthetic genes and high mutation rate following tissue culture.</title>
        <authorList>
            <person name="Rajewski A."/>
            <person name="Carter-House D."/>
            <person name="Stajich J."/>
            <person name="Litt A."/>
        </authorList>
    </citation>
    <scope>NUCLEOTIDE SEQUENCE [LARGE SCALE GENOMIC DNA]</scope>
    <source>
        <strain evidence="2">AR-01</strain>
    </source>
</reference>
<accession>A0ABS8T7T1</accession>
<sequence length="151" mass="17045">MYVSLQSHQSQASIHTNNTQAQFALERLEEYYTAFKNKRSIHAEVQFEVDSFKNAFTDIYDKIGMRNLGPFTIPVDLYFTKLVWKFYASCRTVRANNMITLAIKTDKDALAMKQAKCTMSKTPPPPLASSTTSTAQFHPAAVPSPTRSDLL</sequence>
<dbReference type="EMBL" id="JACEIK010001186">
    <property type="protein sequence ID" value="MCD7466990.1"/>
    <property type="molecule type" value="Genomic_DNA"/>
</dbReference>
<comment type="caution">
    <text evidence="2">The sequence shown here is derived from an EMBL/GenBank/DDBJ whole genome shotgun (WGS) entry which is preliminary data.</text>
</comment>
<proteinExistence type="predicted"/>
<evidence type="ECO:0000313" key="3">
    <source>
        <dbReference type="Proteomes" id="UP000823775"/>
    </source>
</evidence>
<name>A0ABS8T7T1_DATST</name>
<evidence type="ECO:0000256" key="1">
    <source>
        <dbReference type="SAM" id="MobiDB-lite"/>
    </source>
</evidence>